<evidence type="ECO:0000256" key="7">
    <source>
        <dbReference type="ARBA" id="ARBA00022989"/>
    </source>
</evidence>
<keyword evidence="6" id="KW-0677">Repeat</keyword>
<keyword evidence="12" id="KW-0130">Cell adhesion</keyword>
<dbReference type="SUPFAM" id="SSF53300">
    <property type="entry name" value="vWA-like"/>
    <property type="match status" value="1"/>
</dbReference>
<dbReference type="Pfam" id="PF17205">
    <property type="entry name" value="PSI_integrin"/>
    <property type="match status" value="1"/>
</dbReference>
<dbReference type="Gene3D" id="3.40.50.410">
    <property type="entry name" value="von Willebrand factor, type A domain"/>
    <property type="match status" value="1"/>
</dbReference>
<gene>
    <name evidence="13" type="ORF">PACLA_8A042099</name>
</gene>
<dbReference type="GO" id="GO:0016477">
    <property type="term" value="P:cell migration"/>
    <property type="evidence" value="ECO:0007669"/>
    <property type="project" value="TreeGrafter"/>
</dbReference>
<evidence type="ECO:0000313" key="13">
    <source>
        <dbReference type="EMBL" id="CAB4031596.1"/>
    </source>
</evidence>
<dbReference type="AlphaFoldDB" id="A0A7D9LIR8"/>
<keyword evidence="3" id="KW-0245">EGF-like domain</keyword>
<organism evidence="13 14">
    <name type="scientific">Paramuricea clavata</name>
    <name type="common">Red gorgonian</name>
    <name type="synonym">Violescent sea-whip</name>
    <dbReference type="NCBI Taxonomy" id="317549"/>
    <lineage>
        <taxon>Eukaryota</taxon>
        <taxon>Metazoa</taxon>
        <taxon>Cnidaria</taxon>
        <taxon>Anthozoa</taxon>
        <taxon>Octocorallia</taxon>
        <taxon>Malacalcyonacea</taxon>
        <taxon>Plexauridae</taxon>
        <taxon>Paramuricea</taxon>
    </lineage>
</organism>
<dbReference type="PANTHER" id="PTHR10082">
    <property type="entry name" value="INTEGRIN BETA SUBUNIT"/>
    <property type="match status" value="1"/>
</dbReference>
<evidence type="ECO:0000256" key="3">
    <source>
        <dbReference type="ARBA" id="ARBA00022536"/>
    </source>
</evidence>
<dbReference type="PRINTS" id="PR01186">
    <property type="entry name" value="INTEGRINB"/>
</dbReference>
<dbReference type="SUPFAM" id="SSF103575">
    <property type="entry name" value="Plexin repeat"/>
    <property type="match status" value="1"/>
</dbReference>
<reference evidence="13" key="1">
    <citation type="submission" date="2020-04" db="EMBL/GenBank/DDBJ databases">
        <authorList>
            <person name="Alioto T."/>
            <person name="Alioto T."/>
            <person name="Gomez Garrido J."/>
        </authorList>
    </citation>
    <scope>NUCLEOTIDE SEQUENCE</scope>
    <source>
        <strain evidence="13">A484AB</strain>
    </source>
</reference>
<dbReference type="GO" id="GO:0008305">
    <property type="term" value="C:integrin complex"/>
    <property type="evidence" value="ECO:0007669"/>
    <property type="project" value="TreeGrafter"/>
</dbReference>
<keyword evidence="4 12" id="KW-0812">Transmembrane</keyword>
<proteinExistence type="inferred from homology"/>
<dbReference type="OrthoDB" id="410592at2759"/>
<dbReference type="EMBL" id="CACRXK020017761">
    <property type="protein sequence ID" value="CAB4031596.1"/>
    <property type="molecule type" value="Genomic_DNA"/>
</dbReference>
<keyword evidence="8 12" id="KW-0401">Integrin</keyword>
<dbReference type="GO" id="GO:0098609">
    <property type="term" value="P:cell-cell adhesion"/>
    <property type="evidence" value="ECO:0007669"/>
    <property type="project" value="TreeGrafter"/>
</dbReference>
<dbReference type="Pfam" id="PF00362">
    <property type="entry name" value="Integrin_beta"/>
    <property type="match status" value="1"/>
</dbReference>
<dbReference type="PANTHER" id="PTHR10082:SF60">
    <property type="entry name" value="INTEGRIN BETA-PS"/>
    <property type="match status" value="1"/>
</dbReference>
<evidence type="ECO:0000256" key="8">
    <source>
        <dbReference type="ARBA" id="ARBA00023037"/>
    </source>
</evidence>
<keyword evidence="11" id="KW-0325">Glycoprotein</keyword>
<sequence>MQGNTRLWKYIDYLNTVLLILVLNNSIYISAQENKCRSQSTCRACIQYADAECTWCSDKDYIQRETELDRCDLVAYHAQQNCSNIINPLSDVMPTKDEDLTKTTKVRPQEVVLRLRPGQKQSFDISVRTPENYPVDVYMLMDMSFSMKDNLKSVETLGLDLGKEMNNITSRFRVGFGTMVDKPVAPYCEPSER</sequence>
<evidence type="ECO:0000256" key="1">
    <source>
        <dbReference type="ARBA" id="ARBA00004479"/>
    </source>
</evidence>
<accession>A0A7D9LIR8</accession>
<evidence type="ECO:0000256" key="11">
    <source>
        <dbReference type="ARBA" id="ARBA00023180"/>
    </source>
</evidence>
<dbReference type="GO" id="GO:0007160">
    <property type="term" value="P:cell-matrix adhesion"/>
    <property type="evidence" value="ECO:0007669"/>
    <property type="project" value="TreeGrafter"/>
</dbReference>
<keyword evidence="10" id="KW-1015">Disulfide bond</keyword>
<comment type="similarity">
    <text evidence="2 12">Belongs to the integrin beta chain family.</text>
</comment>
<dbReference type="InterPro" id="IPR036465">
    <property type="entry name" value="vWFA_dom_sf"/>
</dbReference>
<keyword evidence="9" id="KW-0472">Membrane</keyword>
<comment type="caution">
    <text evidence="13">The sequence shown here is derived from an EMBL/GenBank/DDBJ whole genome shotgun (WGS) entry which is preliminary data.</text>
</comment>
<name>A0A7D9LIR8_PARCT</name>
<keyword evidence="14" id="KW-1185">Reference proteome</keyword>
<comment type="subcellular location">
    <subcellularLocation>
        <location evidence="12">Cell membrane</location>
        <topology evidence="12">Single-pass type I membrane protein</topology>
    </subcellularLocation>
    <subcellularLocation>
        <location evidence="1">Membrane</location>
        <topology evidence="1">Single-pass type I membrane protein</topology>
    </subcellularLocation>
</comment>
<protein>
    <recommendedName>
        <fullName evidence="12">Integrin beta</fullName>
    </recommendedName>
</protein>
<dbReference type="GO" id="GO:0005925">
    <property type="term" value="C:focal adhesion"/>
    <property type="evidence" value="ECO:0007669"/>
    <property type="project" value="TreeGrafter"/>
</dbReference>
<dbReference type="InterPro" id="IPR015812">
    <property type="entry name" value="Integrin_bsu"/>
</dbReference>
<dbReference type="GO" id="GO:0033627">
    <property type="term" value="P:cell adhesion mediated by integrin"/>
    <property type="evidence" value="ECO:0007669"/>
    <property type="project" value="TreeGrafter"/>
</dbReference>
<evidence type="ECO:0000256" key="4">
    <source>
        <dbReference type="ARBA" id="ARBA00022692"/>
    </source>
</evidence>
<evidence type="ECO:0000256" key="10">
    <source>
        <dbReference type="ARBA" id="ARBA00023157"/>
    </source>
</evidence>
<dbReference type="GO" id="GO:0005178">
    <property type="term" value="F:integrin binding"/>
    <property type="evidence" value="ECO:0007669"/>
    <property type="project" value="TreeGrafter"/>
</dbReference>
<dbReference type="GO" id="GO:0009986">
    <property type="term" value="C:cell surface"/>
    <property type="evidence" value="ECO:0007669"/>
    <property type="project" value="TreeGrafter"/>
</dbReference>
<dbReference type="SMART" id="SM00187">
    <property type="entry name" value="INB"/>
    <property type="match status" value="1"/>
</dbReference>
<evidence type="ECO:0000256" key="2">
    <source>
        <dbReference type="ARBA" id="ARBA00007449"/>
    </source>
</evidence>
<evidence type="ECO:0000256" key="5">
    <source>
        <dbReference type="ARBA" id="ARBA00022729"/>
    </source>
</evidence>
<dbReference type="Gene3D" id="3.30.1680.10">
    <property type="entry name" value="ligand-binding face of the semaphorins, domain 2"/>
    <property type="match status" value="1"/>
</dbReference>
<dbReference type="GO" id="GO:0007229">
    <property type="term" value="P:integrin-mediated signaling pathway"/>
    <property type="evidence" value="ECO:0007669"/>
    <property type="project" value="UniProtKB-KW"/>
</dbReference>
<evidence type="ECO:0000256" key="12">
    <source>
        <dbReference type="RuleBase" id="RU000633"/>
    </source>
</evidence>
<dbReference type="Proteomes" id="UP001152795">
    <property type="component" value="Unassembled WGS sequence"/>
</dbReference>
<dbReference type="InterPro" id="IPR033760">
    <property type="entry name" value="Integrin_beta_N"/>
</dbReference>
<evidence type="ECO:0000256" key="9">
    <source>
        <dbReference type="ARBA" id="ARBA00023136"/>
    </source>
</evidence>
<dbReference type="InterPro" id="IPR002369">
    <property type="entry name" value="Integrin_bsu_VWA"/>
</dbReference>
<keyword evidence="7" id="KW-1133">Transmembrane helix</keyword>
<keyword evidence="5" id="KW-0732">Signal</keyword>
<evidence type="ECO:0000256" key="6">
    <source>
        <dbReference type="ARBA" id="ARBA00022737"/>
    </source>
</evidence>
<evidence type="ECO:0000313" key="14">
    <source>
        <dbReference type="Proteomes" id="UP001152795"/>
    </source>
</evidence>